<dbReference type="EMBL" id="JACMSC010000014">
    <property type="protein sequence ID" value="KAG6490863.1"/>
    <property type="molecule type" value="Genomic_DNA"/>
</dbReference>
<comment type="caution">
    <text evidence="2">The sequence shown here is derived from an EMBL/GenBank/DDBJ whole genome shotgun (WGS) entry which is preliminary data.</text>
</comment>
<dbReference type="InterPro" id="IPR001107">
    <property type="entry name" value="Band_7"/>
</dbReference>
<evidence type="ECO:0000313" key="2">
    <source>
        <dbReference type="EMBL" id="KAG6490863.1"/>
    </source>
</evidence>
<keyword evidence="3" id="KW-1185">Reference proteome</keyword>
<accession>A0A8J5KV81</accession>
<evidence type="ECO:0000259" key="1">
    <source>
        <dbReference type="Pfam" id="PF01145"/>
    </source>
</evidence>
<evidence type="ECO:0000313" key="3">
    <source>
        <dbReference type="Proteomes" id="UP000734854"/>
    </source>
</evidence>
<dbReference type="GO" id="GO:0007005">
    <property type="term" value="P:mitochondrion organization"/>
    <property type="evidence" value="ECO:0007669"/>
    <property type="project" value="TreeGrafter"/>
</dbReference>
<sequence>MCTFYHYLRRIVWISLRYEQQSRPINWGVHIVPEKKAYVVERFGKYHRILDFGIHILVSFVDRIVDVHSLADKTILIYQSAITKDYVPIQFNGVLYVKIYLILLLSGEAEATLNRSKAITQSLEIVSQTINAQGGAEVYRLPAPPRDGRSLSISELSELERMVGGMPDPSFVNQLLQNLAIMRIMQSLLSNPHNMSQNPELIRQLTSSETLQVDAFAML</sequence>
<dbReference type="Pfam" id="PF01145">
    <property type="entry name" value="Band_7"/>
    <property type="match status" value="1"/>
</dbReference>
<dbReference type="Proteomes" id="UP000734854">
    <property type="component" value="Unassembled WGS sequence"/>
</dbReference>
<proteinExistence type="predicted"/>
<organism evidence="2 3">
    <name type="scientific">Zingiber officinale</name>
    <name type="common">Ginger</name>
    <name type="synonym">Amomum zingiber</name>
    <dbReference type="NCBI Taxonomy" id="94328"/>
    <lineage>
        <taxon>Eukaryota</taxon>
        <taxon>Viridiplantae</taxon>
        <taxon>Streptophyta</taxon>
        <taxon>Embryophyta</taxon>
        <taxon>Tracheophyta</taxon>
        <taxon>Spermatophyta</taxon>
        <taxon>Magnoliopsida</taxon>
        <taxon>Liliopsida</taxon>
        <taxon>Zingiberales</taxon>
        <taxon>Zingiberaceae</taxon>
        <taxon>Zingiber</taxon>
    </lineage>
</organism>
<gene>
    <name evidence="2" type="ORF">ZIOFF_052187</name>
</gene>
<dbReference type="PANTHER" id="PTHR43327:SF10">
    <property type="entry name" value="STOMATIN-LIKE PROTEIN 2, MITOCHONDRIAL"/>
    <property type="match status" value="1"/>
</dbReference>
<protein>
    <recommendedName>
        <fullName evidence="1">Band 7 domain-containing protein</fullName>
    </recommendedName>
</protein>
<dbReference type="PANTHER" id="PTHR43327">
    <property type="entry name" value="STOMATIN-LIKE PROTEIN 2, MITOCHONDRIAL"/>
    <property type="match status" value="1"/>
</dbReference>
<feature type="domain" description="Band 7" evidence="1">
    <location>
        <begin position="31"/>
        <end position="99"/>
    </location>
</feature>
<dbReference type="AlphaFoldDB" id="A0A8J5KV81"/>
<dbReference type="InterPro" id="IPR050710">
    <property type="entry name" value="Band7/mec-2_domain"/>
</dbReference>
<reference evidence="2 3" key="1">
    <citation type="submission" date="2020-08" db="EMBL/GenBank/DDBJ databases">
        <title>Plant Genome Project.</title>
        <authorList>
            <person name="Zhang R.-G."/>
        </authorList>
    </citation>
    <scope>NUCLEOTIDE SEQUENCE [LARGE SCALE GENOMIC DNA]</scope>
    <source>
        <tissue evidence="2">Rhizome</tissue>
    </source>
</reference>
<name>A0A8J5KV81_ZINOF</name>
<dbReference type="GO" id="GO:0005739">
    <property type="term" value="C:mitochondrion"/>
    <property type="evidence" value="ECO:0007669"/>
    <property type="project" value="TreeGrafter"/>
</dbReference>